<keyword evidence="2" id="KW-1185">Reference proteome</keyword>
<proteinExistence type="predicted"/>
<protein>
    <submittedName>
        <fullName evidence="1">Starch-binding associating with outer membrane</fullName>
    </submittedName>
</protein>
<dbReference type="STRING" id="393003.SAMN05660461_0277"/>
<evidence type="ECO:0000313" key="1">
    <source>
        <dbReference type="EMBL" id="SKC95187.1"/>
    </source>
</evidence>
<dbReference type="RefSeq" id="WP_079467625.1">
    <property type="nucleotide sequence ID" value="NZ_FUZZ01000001.1"/>
</dbReference>
<dbReference type="InterPro" id="IPR041662">
    <property type="entry name" value="SusD-like_2"/>
</dbReference>
<accession>A0A1T5N411</accession>
<dbReference type="SUPFAM" id="SSF48452">
    <property type="entry name" value="TPR-like"/>
    <property type="match status" value="1"/>
</dbReference>
<organism evidence="1 2">
    <name type="scientific">Chitinophaga ginsengisegetis</name>
    <dbReference type="NCBI Taxonomy" id="393003"/>
    <lineage>
        <taxon>Bacteria</taxon>
        <taxon>Pseudomonadati</taxon>
        <taxon>Bacteroidota</taxon>
        <taxon>Chitinophagia</taxon>
        <taxon>Chitinophagales</taxon>
        <taxon>Chitinophagaceae</taxon>
        <taxon>Chitinophaga</taxon>
    </lineage>
</organism>
<dbReference type="EMBL" id="FUZZ01000001">
    <property type="protein sequence ID" value="SKC95187.1"/>
    <property type="molecule type" value="Genomic_DNA"/>
</dbReference>
<dbReference type="Proteomes" id="UP000190166">
    <property type="component" value="Unassembled WGS sequence"/>
</dbReference>
<dbReference type="Gene3D" id="1.25.40.390">
    <property type="match status" value="1"/>
</dbReference>
<reference evidence="2" key="1">
    <citation type="submission" date="2017-02" db="EMBL/GenBank/DDBJ databases">
        <authorList>
            <person name="Varghese N."/>
            <person name="Submissions S."/>
        </authorList>
    </citation>
    <scope>NUCLEOTIDE SEQUENCE [LARGE SCALE GENOMIC DNA]</scope>
    <source>
        <strain evidence="2">DSM 18108</strain>
    </source>
</reference>
<dbReference type="AlphaFoldDB" id="A0A1T5N411"/>
<dbReference type="InterPro" id="IPR011990">
    <property type="entry name" value="TPR-like_helical_dom_sf"/>
</dbReference>
<dbReference type="PROSITE" id="PS51257">
    <property type="entry name" value="PROKAR_LIPOPROTEIN"/>
    <property type="match status" value="1"/>
</dbReference>
<sequence length="546" mass="60336">MKKIIFIISLSFAFTSCKKWVDINDNPNSANSSVPTAEQRLPPLIAQFCDAYESTGTRAAYLSQQLASVYVSGGSNYNLTAWVSNSTNIQWPWQCWYVNTAVNVTPLITAAEKVQAYHYIGAAKIIKAWGFGTLADVYGMMPYDQFDDPTTITPKFDQASYIQEKVLALLDEAIADLQKTQGPTAPALAKGDILNNGSTDKWIRLAYGLKARWLNHTSALPGFNAQAVLDAASKGAQSKDQSAVMQYVDEGPTVTSSAKEALQYTNTATTARITKLYMDYLTNNYTGAPKGINDMEDPRVDLLVPSTADRNGVLHRTQGVDMTSGITNTGPLSYTYNISNNTFSNKDSIYVIMRKTPYAPTATDRIQSTGTWYTRRGGKGLLFTNAELRFIEAEILIKQAKNTEALTAYKAGIRAHMELLDIPAGTIDAFLNSSSVVQLPALLTLSNIMIQKYIALSYSPENWADLRRLNYCADAAGNYSEATGVYKGFKRPAHVNTLYYPAQTDWPRRFAVPSYEINYNSTQVLNADPTASSPTYISQPVWWNKK</sequence>
<gene>
    <name evidence="1" type="ORF">SAMN05660461_0277</name>
</gene>
<evidence type="ECO:0000313" key="2">
    <source>
        <dbReference type="Proteomes" id="UP000190166"/>
    </source>
</evidence>
<name>A0A1T5N411_9BACT</name>
<dbReference type="Pfam" id="PF12771">
    <property type="entry name" value="SusD-like_2"/>
    <property type="match status" value="1"/>
</dbReference>